<feature type="domain" description="Transposase IS204/IS1001/IS1096/IS1165 DDE" evidence="1">
    <location>
        <begin position="2"/>
        <end position="68"/>
    </location>
</feature>
<dbReference type="EMBL" id="RAZM01000013">
    <property type="protein sequence ID" value="RLT80798.1"/>
    <property type="molecule type" value="Genomic_DNA"/>
</dbReference>
<dbReference type="Pfam" id="PF01610">
    <property type="entry name" value="DDE_Tnp_ISL3"/>
    <property type="match status" value="1"/>
</dbReference>
<dbReference type="AlphaFoldDB" id="A0A3L8AAB5"/>
<evidence type="ECO:0000259" key="1">
    <source>
        <dbReference type="Pfam" id="PF01610"/>
    </source>
</evidence>
<dbReference type="InterPro" id="IPR002560">
    <property type="entry name" value="Transposase_DDE"/>
</dbReference>
<evidence type="ECO:0000313" key="3">
    <source>
        <dbReference type="Proteomes" id="UP000267159"/>
    </source>
</evidence>
<reference evidence="2 3" key="1">
    <citation type="submission" date="2018-09" db="EMBL/GenBank/DDBJ databases">
        <title>Murine metabolic-syndrome-specific gut microbial biobank.</title>
        <authorList>
            <person name="Liu C."/>
        </authorList>
    </citation>
    <scope>NUCLEOTIDE SEQUENCE [LARGE SCALE GENOMIC DNA]</scope>
    <source>
        <strain evidence="2 3">0.1X-D8-26</strain>
    </source>
</reference>
<sequence length="74" mass="8635">AKWYQEVEQSGFDSFNTIAATLYDRSEEILNFYINRASNAAAESFNAKIKQFRAQLRGVIDIPFFLYRLTKIYA</sequence>
<name>A0A3L8AAB5_9BACE</name>
<feature type="non-terminal residue" evidence="2">
    <location>
        <position position="1"/>
    </location>
</feature>
<proteinExistence type="predicted"/>
<protein>
    <submittedName>
        <fullName evidence="2">DDE transposase</fullName>
    </submittedName>
</protein>
<comment type="caution">
    <text evidence="2">The sequence shown here is derived from an EMBL/GenBank/DDBJ whole genome shotgun (WGS) entry which is preliminary data.</text>
</comment>
<organism evidence="2 3">
    <name type="scientific">Bacteroides acidifaciens</name>
    <dbReference type="NCBI Taxonomy" id="85831"/>
    <lineage>
        <taxon>Bacteria</taxon>
        <taxon>Pseudomonadati</taxon>
        <taxon>Bacteroidota</taxon>
        <taxon>Bacteroidia</taxon>
        <taxon>Bacteroidales</taxon>
        <taxon>Bacteroidaceae</taxon>
        <taxon>Bacteroides</taxon>
    </lineage>
</organism>
<dbReference type="Proteomes" id="UP000267159">
    <property type="component" value="Unassembled WGS sequence"/>
</dbReference>
<gene>
    <name evidence="2" type="ORF">D7Y07_06085</name>
</gene>
<evidence type="ECO:0000313" key="2">
    <source>
        <dbReference type="EMBL" id="RLT80798.1"/>
    </source>
</evidence>
<accession>A0A3L8AAB5</accession>
<dbReference type="RefSeq" id="WP_147446376.1">
    <property type="nucleotide sequence ID" value="NZ_RAZM01000013.1"/>
</dbReference>